<accession>A0A9X5BEQ8</accession>
<keyword evidence="3 9" id="KW-1003">Cell membrane</keyword>
<dbReference type="PANTHER" id="PTHR13285">
    <property type="entry name" value="ACYLTRANSFERASE"/>
    <property type="match status" value="1"/>
</dbReference>
<dbReference type="AlphaFoldDB" id="A0A9X5BEQ8"/>
<dbReference type="GO" id="GO:0016746">
    <property type="term" value="F:acyltransferase activity"/>
    <property type="evidence" value="ECO:0007669"/>
    <property type="project" value="UniProtKB-KW"/>
</dbReference>
<feature type="transmembrane region" description="Helical" evidence="10">
    <location>
        <begin position="366"/>
        <end position="385"/>
    </location>
</feature>
<name>A0A9X5BEQ8_9FIRM</name>
<evidence type="ECO:0000313" key="11">
    <source>
        <dbReference type="EMBL" id="NBJ92263.1"/>
    </source>
</evidence>
<dbReference type="PIRSF" id="PIRSF016636">
    <property type="entry name" value="AlgI_DltB"/>
    <property type="match status" value="1"/>
</dbReference>
<evidence type="ECO:0000256" key="9">
    <source>
        <dbReference type="PIRNR" id="PIRNR016636"/>
    </source>
</evidence>
<evidence type="ECO:0000256" key="4">
    <source>
        <dbReference type="ARBA" id="ARBA00022679"/>
    </source>
</evidence>
<keyword evidence="6 10" id="KW-1133">Transmembrane helix</keyword>
<evidence type="ECO:0000256" key="6">
    <source>
        <dbReference type="ARBA" id="ARBA00022989"/>
    </source>
</evidence>
<keyword evidence="8 9" id="KW-0012">Acyltransferase</keyword>
<feature type="transmembrane region" description="Helical" evidence="10">
    <location>
        <begin position="35"/>
        <end position="54"/>
    </location>
</feature>
<feature type="transmembrane region" description="Helical" evidence="10">
    <location>
        <begin position="6"/>
        <end position="23"/>
    </location>
</feature>
<comment type="subcellular location">
    <subcellularLocation>
        <location evidence="1">Cell membrane</location>
        <topology evidence="1">Multi-pass membrane protein</topology>
    </subcellularLocation>
</comment>
<dbReference type="PIRSF" id="PIRSF500217">
    <property type="entry name" value="AlgI"/>
    <property type="match status" value="1"/>
</dbReference>
<keyword evidence="12" id="KW-1185">Reference proteome</keyword>
<feature type="transmembrane region" description="Helical" evidence="10">
    <location>
        <begin position="85"/>
        <end position="105"/>
    </location>
</feature>
<dbReference type="EMBL" id="QZDT01000007">
    <property type="protein sequence ID" value="NBJ92263.1"/>
    <property type="molecule type" value="Genomic_DNA"/>
</dbReference>
<dbReference type="OrthoDB" id="9805788at2"/>
<dbReference type="RefSeq" id="WP_160559362.1">
    <property type="nucleotide sequence ID" value="NZ_QZDT01000007.1"/>
</dbReference>
<protein>
    <submittedName>
        <fullName evidence="11">MBOAT family protein</fullName>
    </submittedName>
</protein>
<evidence type="ECO:0000256" key="10">
    <source>
        <dbReference type="SAM" id="Phobius"/>
    </source>
</evidence>
<evidence type="ECO:0000313" key="12">
    <source>
        <dbReference type="Proteomes" id="UP001154420"/>
    </source>
</evidence>
<dbReference type="InterPro" id="IPR004299">
    <property type="entry name" value="MBOAT_fam"/>
</dbReference>
<sequence length="495" mass="56171">MLFNSYEFLFLFFPLVLAGYGLIKRIGQSALREPYQVKGANGFLLAASLVFYGWTSLSHMPVLLGSMAVNYGLFRLMGKQERKKAALAAGLILNLGALICFKYLGGGFLPLGISFFTFTQIAFLVESYGGNLQKADPLSYGLYVSFFPKIMQGPIALPKEMFPQFEKRDKTVSWERIYRSFYLFILGLSKKVLLADTFGKAVDFGYTNLQALNTGDGIIVMLSYTLQLYFDFSGYCDMAMGIAGMLGFELPVNFDSPYKADNIIEFWKRWHITLTRFFTKYLYIPLGGNRKGRARTYLNCLLVFLVSGIWHGVGWQFIVWGLMHGVCYVFTRIWQDSDIIRAGNRTEKRAKKETEDRGFWEPLGRGFRVLLTFLYVNVAWIFFRASSVKEAAALIKRIGSFQLSRFSWDLAGCFNLDEFWYVIKVLRLDRWQNAHYILMVLLVAGGLLLVFCGKSALNVAGRAKPSVINSGIMAVLLVWSILSFSGVSSFLYVNF</sequence>
<dbReference type="InterPro" id="IPR051085">
    <property type="entry name" value="MB_O-acyltransferase"/>
</dbReference>
<proteinExistence type="inferred from homology"/>
<reference evidence="11" key="1">
    <citation type="submission" date="2018-09" db="EMBL/GenBank/DDBJ databases">
        <title>Murine metabolic-syndrome-specific gut microbial biobank.</title>
        <authorList>
            <person name="Liu C."/>
        </authorList>
    </citation>
    <scope>NUCLEOTIDE SEQUENCE</scope>
    <source>
        <strain evidence="11">D42-62</strain>
    </source>
</reference>
<gene>
    <name evidence="11" type="ORF">D5281_06550</name>
</gene>
<evidence type="ECO:0000256" key="5">
    <source>
        <dbReference type="ARBA" id="ARBA00022692"/>
    </source>
</evidence>
<dbReference type="PANTHER" id="PTHR13285:SF23">
    <property type="entry name" value="TEICHOIC ACID D-ALANYLTRANSFERASE"/>
    <property type="match status" value="1"/>
</dbReference>
<dbReference type="InterPro" id="IPR028362">
    <property type="entry name" value="AlgI"/>
</dbReference>
<feature type="transmembrane region" description="Helical" evidence="10">
    <location>
        <begin position="435"/>
        <end position="460"/>
    </location>
</feature>
<dbReference type="GO" id="GO:0042121">
    <property type="term" value="P:alginic acid biosynthetic process"/>
    <property type="evidence" value="ECO:0007669"/>
    <property type="project" value="InterPro"/>
</dbReference>
<keyword evidence="4 9" id="KW-0808">Transferase</keyword>
<evidence type="ECO:0000256" key="8">
    <source>
        <dbReference type="ARBA" id="ARBA00023315"/>
    </source>
</evidence>
<evidence type="ECO:0000256" key="1">
    <source>
        <dbReference type="ARBA" id="ARBA00004651"/>
    </source>
</evidence>
<feature type="transmembrane region" description="Helical" evidence="10">
    <location>
        <begin position="297"/>
        <end position="318"/>
    </location>
</feature>
<dbReference type="InterPro" id="IPR024194">
    <property type="entry name" value="Ac/AlaTfrase_AlgI/DltB"/>
</dbReference>
<feature type="transmembrane region" description="Helical" evidence="10">
    <location>
        <begin position="472"/>
        <end position="493"/>
    </location>
</feature>
<dbReference type="Pfam" id="PF03062">
    <property type="entry name" value="MBOAT"/>
    <property type="match status" value="1"/>
</dbReference>
<comment type="caution">
    <text evidence="11">The sequence shown here is derived from an EMBL/GenBank/DDBJ whole genome shotgun (WGS) entry which is preliminary data.</text>
</comment>
<keyword evidence="7 9" id="KW-0472">Membrane</keyword>
<organism evidence="11 12">
    <name type="scientific">Parablautia muri</name>
    <dbReference type="NCBI Taxonomy" id="2320879"/>
    <lineage>
        <taxon>Bacteria</taxon>
        <taxon>Bacillati</taxon>
        <taxon>Bacillota</taxon>
        <taxon>Clostridia</taxon>
        <taxon>Lachnospirales</taxon>
        <taxon>Lachnospiraceae</taxon>
        <taxon>Parablautia</taxon>
    </lineage>
</organism>
<dbReference type="GO" id="GO:0005886">
    <property type="term" value="C:plasma membrane"/>
    <property type="evidence" value="ECO:0007669"/>
    <property type="project" value="UniProtKB-SubCell"/>
</dbReference>
<evidence type="ECO:0000256" key="7">
    <source>
        <dbReference type="ARBA" id="ARBA00023136"/>
    </source>
</evidence>
<keyword evidence="5 10" id="KW-0812">Transmembrane</keyword>
<comment type="similarity">
    <text evidence="2 9">Belongs to the membrane-bound acyltransferase family.</text>
</comment>
<evidence type="ECO:0000256" key="3">
    <source>
        <dbReference type="ARBA" id="ARBA00022475"/>
    </source>
</evidence>
<evidence type="ECO:0000256" key="2">
    <source>
        <dbReference type="ARBA" id="ARBA00010323"/>
    </source>
</evidence>
<dbReference type="Proteomes" id="UP001154420">
    <property type="component" value="Unassembled WGS sequence"/>
</dbReference>